<dbReference type="RefSeq" id="WP_052743246.1">
    <property type="nucleotide sequence ID" value="NZ_LAVA02000083.1"/>
</dbReference>
<reference evidence="1" key="1">
    <citation type="submission" date="2016-10" db="EMBL/GenBank/DDBJ databases">
        <title>Genome sequence of Streptomyces mangrovisoli MUSC 149.</title>
        <authorList>
            <person name="Lee L.-H."/>
            <person name="Ser H.-L."/>
        </authorList>
    </citation>
    <scope>NUCLEOTIDE SEQUENCE [LARGE SCALE GENOMIC DNA]</scope>
    <source>
        <strain evidence="1">MUSC 149</strain>
    </source>
</reference>
<gene>
    <name evidence="1" type="ORF">WN71_029145</name>
</gene>
<name>A0A1J4NSY2_9ACTN</name>
<keyword evidence="2" id="KW-1185">Reference proteome</keyword>
<proteinExistence type="predicted"/>
<sequence length="227" mass="25620">MPEHTWFETDEPDEDETWEYTAADREFVSALRERAASWAADARVDSFAWRADEWDSIVAYLDISDPEAPRHLIDVGVHFYGDRVHGDRLHNQSQTLTDRPSPWALEASGTVEELAERSARWFEAVLRKPVVLYVWLNDESYAYAARFAFADTDQTISQTYARKLAPPGLHEAMIAAGHVHGRGWIQTAGLPTPTLYQHVRGDPDLARLPSGAKAVTERGPLGGVWYE</sequence>
<evidence type="ECO:0000313" key="1">
    <source>
        <dbReference type="EMBL" id="OIJ64238.1"/>
    </source>
</evidence>
<dbReference type="EMBL" id="LAVA02000083">
    <property type="protein sequence ID" value="OIJ64238.1"/>
    <property type="molecule type" value="Genomic_DNA"/>
</dbReference>
<comment type="caution">
    <text evidence="1">The sequence shown here is derived from an EMBL/GenBank/DDBJ whole genome shotgun (WGS) entry which is preliminary data.</text>
</comment>
<organism evidence="1 2">
    <name type="scientific">Streptomyces mangrovisoli</name>
    <dbReference type="NCBI Taxonomy" id="1428628"/>
    <lineage>
        <taxon>Bacteria</taxon>
        <taxon>Bacillati</taxon>
        <taxon>Actinomycetota</taxon>
        <taxon>Actinomycetes</taxon>
        <taxon>Kitasatosporales</taxon>
        <taxon>Streptomycetaceae</taxon>
        <taxon>Streptomyces</taxon>
    </lineage>
</organism>
<dbReference type="AlphaFoldDB" id="A0A1J4NSY2"/>
<dbReference type="Proteomes" id="UP000034196">
    <property type="component" value="Unassembled WGS sequence"/>
</dbReference>
<evidence type="ECO:0000313" key="2">
    <source>
        <dbReference type="Proteomes" id="UP000034196"/>
    </source>
</evidence>
<accession>A0A1J4NSY2</accession>
<protein>
    <submittedName>
        <fullName evidence="1">Uncharacterized protein</fullName>
    </submittedName>
</protein>
<dbReference type="OrthoDB" id="4174446at2"/>